<evidence type="ECO:0000256" key="1">
    <source>
        <dbReference type="ARBA" id="ARBA00004496"/>
    </source>
</evidence>
<dbReference type="PROSITE" id="PS00618">
    <property type="entry name" value="RECF_2"/>
    <property type="match status" value="1"/>
</dbReference>
<keyword evidence="7" id="KW-0067">ATP-binding</keyword>
<name>J9G4B5_9ZZZZ</name>
<dbReference type="SUPFAM" id="SSF52540">
    <property type="entry name" value="P-loop containing nucleoside triphosphate hydrolases"/>
    <property type="match status" value="1"/>
</dbReference>
<dbReference type="HAMAP" id="MF_00365">
    <property type="entry name" value="RecF"/>
    <property type="match status" value="1"/>
</dbReference>
<evidence type="ECO:0000256" key="5">
    <source>
        <dbReference type="ARBA" id="ARBA00022705"/>
    </source>
</evidence>
<dbReference type="GO" id="GO:0006302">
    <property type="term" value="P:double-strand break repair"/>
    <property type="evidence" value="ECO:0007669"/>
    <property type="project" value="TreeGrafter"/>
</dbReference>
<dbReference type="Gene3D" id="3.40.50.300">
    <property type="entry name" value="P-loop containing nucleotide triphosphate hydrolases"/>
    <property type="match status" value="1"/>
</dbReference>
<dbReference type="GO" id="GO:0000731">
    <property type="term" value="P:DNA synthesis involved in DNA repair"/>
    <property type="evidence" value="ECO:0007669"/>
    <property type="project" value="TreeGrafter"/>
</dbReference>
<proteinExistence type="inferred from homology"/>
<sequence length="376" mass="42462">MQLERISIVNYKNIAQADLEFSAHINCFVGRNGMGKTNLLDAVYYLSFCKSSFSQSDHFNILHDADFFMIQGAYGGDNGGVEKVHCALKRGSRKRVRCNDKDCKKFSEHVGRIPLVMISPSDSLLVTGGSEERRKFMDTVISQYQPAYLEALIRYDKALKQRNALLKLEEEPDWNVVEILEDMMSDAAALIYAERSSFIRAFVPIFQRIYNALCDTTQELVDIVYQSHGDRGELKPQLVEGRVRERIVGYTLHGVHKDDLLLHFNGYAVRQEGSQGQTKTYFIAMKLAQFVFLKTKGECRVPILLLDDIFDKLDAGRVARIIDYVSGDEFGQIFITDTNREHLDGILAASAKDYRLFTVVNGEVADIAVSAESAPI</sequence>
<dbReference type="GO" id="GO:0005524">
    <property type="term" value="F:ATP binding"/>
    <property type="evidence" value="ECO:0007669"/>
    <property type="project" value="UniProtKB-KW"/>
</dbReference>
<reference evidence="10" key="1">
    <citation type="journal article" date="2012" name="PLoS ONE">
        <title>Gene sets for utilization of primary and secondary nutrition supplies in the distal gut of endangered iberian lynx.</title>
        <authorList>
            <person name="Alcaide M."/>
            <person name="Messina E."/>
            <person name="Richter M."/>
            <person name="Bargiela R."/>
            <person name="Peplies J."/>
            <person name="Huws S.A."/>
            <person name="Newbold C.J."/>
            <person name="Golyshin P.N."/>
            <person name="Simon M.A."/>
            <person name="Lopez G."/>
            <person name="Yakimov M.M."/>
            <person name="Ferrer M."/>
        </authorList>
    </citation>
    <scope>NUCLEOTIDE SEQUENCE</scope>
</reference>
<comment type="subcellular location">
    <subcellularLocation>
        <location evidence="1">Cytoplasm</location>
    </subcellularLocation>
</comment>
<feature type="domain" description="RecF/RecN/SMC N-terminal" evidence="9">
    <location>
        <begin position="3"/>
        <end position="344"/>
    </location>
</feature>
<evidence type="ECO:0000256" key="3">
    <source>
        <dbReference type="ARBA" id="ARBA00020170"/>
    </source>
</evidence>
<dbReference type="InterPro" id="IPR003395">
    <property type="entry name" value="RecF/RecN/SMC_N"/>
</dbReference>
<evidence type="ECO:0000259" key="9">
    <source>
        <dbReference type="Pfam" id="PF02463"/>
    </source>
</evidence>
<dbReference type="Gene3D" id="1.20.1050.90">
    <property type="entry name" value="RecF/RecN/SMC, N-terminal domain"/>
    <property type="match status" value="1"/>
</dbReference>
<evidence type="ECO:0000256" key="2">
    <source>
        <dbReference type="ARBA" id="ARBA00008016"/>
    </source>
</evidence>
<dbReference type="EMBL" id="AMCI01002853">
    <property type="protein sequence ID" value="EJX01699.1"/>
    <property type="molecule type" value="Genomic_DNA"/>
</dbReference>
<dbReference type="PANTHER" id="PTHR32182:SF0">
    <property type="entry name" value="DNA REPLICATION AND REPAIR PROTEIN RECF"/>
    <property type="match status" value="1"/>
</dbReference>
<dbReference type="InterPro" id="IPR027417">
    <property type="entry name" value="P-loop_NTPase"/>
</dbReference>
<keyword evidence="8" id="KW-0238">DNA-binding</keyword>
<comment type="caution">
    <text evidence="10">The sequence shown here is derived from an EMBL/GenBank/DDBJ whole genome shotgun (WGS) entry which is preliminary data.</text>
</comment>
<dbReference type="PANTHER" id="PTHR32182">
    <property type="entry name" value="DNA REPLICATION AND REPAIR PROTEIN RECF"/>
    <property type="match status" value="1"/>
</dbReference>
<keyword evidence="4" id="KW-0963">Cytoplasm</keyword>
<keyword evidence="6" id="KW-0547">Nucleotide-binding</keyword>
<evidence type="ECO:0000256" key="7">
    <source>
        <dbReference type="ARBA" id="ARBA00022840"/>
    </source>
</evidence>
<gene>
    <name evidence="10" type="ORF">EVA_10194</name>
</gene>
<accession>J9G4B5</accession>
<dbReference type="GO" id="GO:0003697">
    <property type="term" value="F:single-stranded DNA binding"/>
    <property type="evidence" value="ECO:0007669"/>
    <property type="project" value="InterPro"/>
</dbReference>
<dbReference type="GO" id="GO:0005737">
    <property type="term" value="C:cytoplasm"/>
    <property type="evidence" value="ECO:0007669"/>
    <property type="project" value="UniProtKB-SubCell"/>
</dbReference>
<dbReference type="InterPro" id="IPR042174">
    <property type="entry name" value="RecF_2"/>
</dbReference>
<protein>
    <recommendedName>
        <fullName evidence="3">DNA replication and repair protein RecF</fullName>
    </recommendedName>
</protein>
<keyword evidence="5" id="KW-0235">DNA replication</keyword>
<evidence type="ECO:0000313" key="10">
    <source>
        <dbReference type="EMBL" id="EJX01699.1"/>
    </source>
</evidence>
<evidence type="ECO:0000256" key="8">
    <source>
        <dbReference type="ARBA" id="ARBA00023125"/>
    </source>
</evidence>
<comment type="similarity">
    <text evidence="2">Belongs to the RecF family.</text>
</comment>
<dbReference type="PROSITE" id="PS00617">
    <property type="entry name" value="RECF_1"/>
    <property type="match status" value="1"/>
</dbReference>
<dbReference type="InterPro" id="IPR018078">
    <property type="entry name" value="DNA-binding_RecF_CS"/>
</dbReference>
<organism evidence="10">
    <name type="scientific">gut metagenome</name>
    <dbReference type="NCBI Taxonomy" id="749906"/>
    <lineage>
        <taxon>unclassified sequences</taxon>
        <taxon>metagenomes</taxon>
        <taxon>organismal metagenomes</taxon>
    </lineage>
</organism>
<evidence type="ECO:0000256" key="4">
    <source>
        <dbReference type="ARBA" id="ARBA00022490"/>
    </source>
</evidence>
<dbReference type="InterPro" id="IPR001238">
    <property type="entry name" value="DNA-binding_RecF"/>
</dbReference>
<dbReference type="Pfam" id="PF02463">
    <property type="entry name" value="SMC_N"/>
    <property type="match status" value="1"/>
</dbReference>
<evidence type="ECO:0000256" key="6">
    <source>
        <dbReference type="ARBA" id="ARBA00022741"/>
    </source>
</evidence>
<dbReference type="GO" id="GO:0006260">
    <property type="term" value="P:DNA replication"/>
    <property type="evidence" value="ECO:0007669"/>
    <property type="project" value="UniProtKB-KW"/>
</dbReference>
<dbReference type="NCBIfam" id="TIGR00611">
    <property type="entry name" value="recf"/>
    <property type="match status" value="1"/>
</dbReference>
<dbReference type="AlphaFoldDB" id="J9G4B5"/>